<evidence type="ECO:0000313" key="2">
    <source>
        <dbReference type="Proteomes" id="UP000189933"/>
    </source>
</evidence>
<dbReference type="AlphaFoldDB" id="A0A1T4R5S7"/>
<gene>
    <name evidence="1" type="ORF">SAMN02745885_01946</name>
</gene>
<organism evidence="1 2">
    <name type="scientific">Carboxydocella sporoproducens DSM 16521</name>
    <dbReference type="NCBI Taxonomy" id="1121270"/>
    <lineage>
        <taxon>Bacteria</taxon>
        <taxon>Bacillati</taxon>
        <taxon>Bacillota</taxon>
        <taxon>Clostridia</taxon>
        <taxon>Eubacteriales</taxon>
        <taxon>Clostridiales Family XVI. Incertae Sedis</taxon>
        <taxon>Carboxydocella</taxon>
    </lineage>
</organism>
<accession>A0A1T4R5S7</accession>
<keyword evidence="2" id="KW-1185">Reference proteome</keyword>
<sequence length="40" mass="4510">MLKRILSGLVNVLLLLAQANVDITSSLFVYEPEVPKKLRK</sequence>
<evidence type="ECO:0000313" key="1">
    <source>
        <dbReference type="EMBL" id="SKA11392.1"/>
    </source>
</evidence>
<dbReference type="InterPro" id="IPR009229">
    <property type="entry name" value="AgrD"/>
</dbReference>
<dbReference type="Proteomes" id="UP000189933">
    <property type="component" value="Unassembled WGS sequence"/>
</dbReference>
<reference evidence="2" key="1">
    <citation type="submission" date="2017-02" db="EMBL/GenBank/DDBJ databases">
        <authorList>
            <person name="Varghese N."/>
            <person name="Submissions S."/>
        </authorList>
    </citation>
    <scope>NUCLEOTIDE SEQUENCE [LARGE SCALE GENOMIC DNA]</scope>
    <source>
        <strain evidence="2">DSM 16521</strain>
    </source>
</reference>
<dbReference type="NCBIfam" id="TIGR04223">
    <property type="entry name" value="quorum_AgrD"/>
    <property type="match status" value="1"/>
</dbReference>
<name>A0A1T4R5S7_9FIRM</name>
<protein>
    <submittedName>
        <fullName evidence="1">Cyclic lactone autoinducer peptide</fullName>
    </submittedName>
</protein>
<proteinExistence type="predicted"/>
<dbReference type="RefSeq" id="WP_078665980.1">
    <property type="nucleotide sequence ID" value="NZ_FUXM01000025.1"/>
</dbReference>
<dbReference type="EMBL" id="FUXM01000025">
    <property type="protein sequence ID" value="SKA11392.1"/>
    <property type="molecule type" value="Genomic_DNA"/>
</dbReference>